<organism evidence="9 10">
    <name type="scientific">Gymnodinialimonas ceratoperidinii</name>
    <dbReference type="NCBI Taxonomy" id="2856823"/>
    <lineage>
        <taxon>Bacteria</taxon>
        <taxon>Pseudomonadati</taxon>
        <taxon>Pseudomonadota</taxon>
        <taxon>Alphaproteobacteria</taxon>
        <taxon>Rhodobacterales</taxon>
        <taxon>Paracoccaceae</taxon>
        <taxon>Gymnodinialimonas</taxon>
    </lineage>
</organism>
<dbReference type="InterPro" id="IPR003416">
    <property type="entry name" value="MgtC/SapB/SrpB/YhiD_fam"/>
</dbReference>
<feature type="domain" description="MgtC/SapB/SrpB/YhiD N-terminal" evidence="8">
    <location>
        <begin position="27"/>
        <end position="154"/>
    </location>
</feature>
<evidence type="ECO:0000256" key="1">
    <source>
        <dbReference type="ARBA" id="ARBA00004651"/>
    </source>
</evidence>
<comment type="similarity">
    <text evidence="2 7">Belongs to the MgtC/SapB family.</text>
</comment>
<keyword evidence="3" id="KW-1003">Cell membrane</keyword>
<evidence type="ECO:0000256" key="3">
    <source>
        <dbReference type="ARBA" id="ARBA00022475"/>
    </source>
</evidence>
<name>A0A8F6TXZ1_9RHOB</name>
<evidence type="ECO:0000256" key="4">
    <source>
        <dbReference type="ARBA" id="ARBA00022692"/>
    </source>
</evidence>
<keyword evidence="6 7" id="KW-0472">Membrane</keyword>
<evidence type="ECO:0000256" key="6">
    <source>
        <dbReference type="ARBA" id="ARBA00023136"/>
    </source>
</evidence>
<dbReference type="Proteomes" id="UP000825009">
    <property type="component" value="Chromosome"/>
</dbReference>
<dbReference type="Pfam" id="PF02308">
    <property type="entry name" value="MgtC"/>
    <property type="match status" value="1"/>
</dbReference>
<evidence type="ECO:0000313" key="10">
    <source>
        <dbReference type="Proteomes" id="UP000825009"/>
    </source>
</evidence>
<protein>
    <recommendedName>
        <fullName evidence="7">Protein MgtC</fullName>
    </recommendedName>
</protein>
<dbReference type="EMBL" id="CP079194">
    <property type="protein sequence ID" value="QXT40234.1"/>
    <property type="molecule type" value="Genomic_DNA"/>
</dbReference>
<dbReference type="PANTHER" id="PTHR33778:SF1">
    <property type="entry name" value="MAGNESIUM TRANSPORTER YHID-RELATED"/>
    <property type="match status" value="1"/>
</dbReference>
<feature type="transmembrane region" description="Helical" evidence="7">
    <location>
        <begin position="48"/>
        <end position="71"/>
    </location>
</feature>
<keyword evidence="5 7" id="KW-1133">Transmembrane helix</keyword>
<evidence type="ECO:0000256" key="7">
    <source>
        <dbReference type="RuleBase" id="RU365041"/>
    </source>
</evidence>
<evidence type="ECO:0000313" key="9">
    <source>
        <dbReference type="EMBL" id="QXT40234.1"/>
    </source>
</evidence>
<sequence>MWEALLTEFTLSASLPISVIVVRTLATVAFCGLVGLERESSRRAAGLRTHMLIGLAACIYCLLTLTLIYRADEFGDTVQMDPLRLIEAVTGGVAFLAAGLIVFSQGKVRGLTTGASMWVAAAIGVACGLGEWVIAATTTVLTLTIIALIRQVEKQVGTYEQDGNYEEDDVK</sequence>
<dbReference type="RefSeq" id="WP_219003348.1">
    <property type="nucleotide sequence ID" value="NZ_CP079194.1"/>
</dbReference>
<reference evidence="9 10" key="1">
    <citation type="submission" date="2021-07" db="EMBL/GenBank/DDBJ databases">
        <title>A novel Jannaschia species isolated from marine dinoflagellate Ceratoperidinium margalefii.</title>
        <authorList>
            <person name="Jiang Y."/>
            <person name="Li Z."/>
        </authorList>
    </citation>
    <scope>NUCLEOTIDE SEQUENCE [LARGE SCALE GENOMIC DNA]</scope>
    <source>
        <strain evidence="9 10">J12C1-MA-4</strain>
    </source>
</reference>
<evidence type="ECO:0000256" key="2">
    <source>
        <dbReference type="ARBA" id="ARBA00009298"/>
    </source>
</evidence>
<gene>
    <name evidence="9" type="ORF">KYE46_02995</name>
</gene>
<comment type="subcellular location">
    <subcellularLocation>
        <location evidence="7">Cell inner membrane</location>
        <topology evidence="7">Multi-pass membrane protein</topology>
    </subcellularLocation>
    <subcellularLocation>
        <location evidence="1">Cell membrane</location>
        <topology evidence="1">Multi-pass membrane protein</topology>
    </subcellularLocation>
</comment>
<evidence type="ECO:0000259" key="8">
    <source>
        <dbReference type="Pfam" id="PF02308"/>
    </source>
</evidence>
<accession>A0A8F6TXZ1</accession>
<dbReference type="InterPro" id="IPR049177">
    <property type="entry name" value="MgtC_SapB_SrpB_YhiD_N"/>
</dbReference>
<dbReference type="PANTHER" id="PTHR33778">
    <property type="entry name" value="PROTEIN MGTC"/>
    <property type="match status" value="1"/>
</dbReference>
<feature type="transmembrane region" description="Helical" evidence="7">
    <location>
        <begin position="83"/>
        <end position="103"/>
    </location>
</feature>
<evidence type="ECO:0000256" key="5">
    <source>
        <dbReference type="ARBA" id="ARBA00022989"/>
    </source>
</evidence>
<keyword evidence="10" id="KW-1185">Reference proteome</keyword>
<proteinExistence type="inferred from homology"/>
<dbReference type="AlphaFoldDB" id="A0A8F6TXZ1"/>
<dbReference type="KEGG" id="gce:KYE46_02995"/>
<dbReference type="GO" id="GO:0005886">
    <property type="term" value="C:plasma membrane"/>
    <property type="evidence" value="ECO:0007669"/>
    <property type="project" value="UniProtKB-SubCell"/>
</dbReference>
<feature type="transmembrane region" description="Helical" evidence="7">
    <location>
        <begin position="15"/>
        <end position="36"/>
    </location>
</feature>
<keyword evidence="4 7" id="KW-0812">Transmembrane</keyword>
<keyword evidence="7" id="KW-0997">Cell inner membrane</keyword>